<name>A0A195AYG9_9HYME</name>
<dbReference type="AlphaFoldDB" id="A0A195AYG9"/>
<keyword evidence="2" id="KW-1185">Reference proteome</keyword>
<reference evidence="1 2" key="1">
    <citation type="submission" date="2015-09" db="EMBL/GenBank/DDBJ databases">
        <title>Atta colombica WGS genome.</title>
        <authorList>
            <person name="Nygaard S."/>
            <person name="Hu H."/>
            <person name="Boomsma J."/>
            <person name="Zhang G."/>
        </authorList>
    </citation>
    <scope>NUCLEOTIDE SEQUENCE [LARGE SCALE GENOMIC DNA]</scope>
    <source>
        <strain evidence="1">Treedump-2</strain>
        <tissue evidence="1">Whole body</tissue>
    </source>
</reference>
<accession>A0A195AYG9</accession>
<protein>
    <submittedName>
        <fullName evidence="1">Uncharacterized protein</fullName>
    </submittedName>
</protein>
<dbReference type="Proteomes" id="UP000078540">
    <property type="component" value="Unassembled WGS sequence"/>
</dbReference>
<organism evidence="1 2">
    <name type="scientific">Atta colombica</name>
    <dbReference type="NCBI Taxonomy" id="520822"/>
    <lineage>
        <taxon>Eukaryota</taxon>
        <taxon>Metazoa</taxon>
        <taxon>Ecdysozoa</taxon>
        <taxon>Arthropoda</taxon>
        <taxon>Hexapoda</taxon>
        <taxon>Insecta</taxon>
        <taxon>Pterygota</taxon>
        <taxon>Neoptera</taxon>
        <taxon>Endopterygota</taxon>
        <taxon>Hymenoptera</taxon>
        <taxon>Apocrita</taxon>
        <taxon>Aculeata</taxon>
        <taxon>Formicoidea</taxon>
        <taxon>Formicidae</taxon>
        <taxon>Myrmicinae</taxon>
        <taxon>Atta</taxon>
    </lineage>
</organism>
<dbReference type="EMBL" id="KQ976711">
    <property type="protein sequence ID" value="KYM77009.1"/>
    <property type="molecule type" value="Genomic_DNA"/>
</dbReference>
<evidence type="ECO:0000313" key="1">
    <source>
        <dbReference type="EMBL" id="KYM77009.1"/>
    </source>
</evidence>
<feature type="non-terminal residue" evidence="1">
    <location>
        <position position="1"/>
    </location>
</feature>
<sequence length="71" mass="8259">VNGKKDTEKAKGIKSNVVARSIMFNDYAFLQFLCFAKLVGPRNIKLFACLKSIFFQNYIRKIITKFLKDHK</sequence>
<proteinExistence type="predicted"/>
<gene>
    <name evidence="1" type="ORF">ALC53_12545</name>
</gene>
<evidence type="ECO:0000313" key="2">
    <source>
        <dbReference type="Proteomes" id="UP000078540"/>
    </source>
</evidence>